<comment type="caution">
    <text evidence="1">The sequence shown here is derived from an EMBL/GenBank/DDBJ whole genome shotgun (WGS) entry which is preliminary data.</text>
</comment>
<keyword evidence="2" id="KW-1185">Reference proteome</keyword>
<evidence type="ECO:0008006" key="3">
    <source>
        <dbReference type="Google" id="ProtNLM"/>
    </source>
</evidence>
<dbReference type="InterPro" id="IPR029063">
    <property type="entry name" value="SAM-dependent_MTases_sf"/>
</dbReference>
<protein>
    <recommendedName>
        <fullName evidence="3">Methyltransferase domain-containing protein</fullName>
    </recommendedName>
</protein>
<dbReference type="Gene3D" id="3.40.50.150">
    <property type="entry name" value="Vaccinia Virus protein VP39"/>
    <property type="match status" value="1"/>
</dbReference>
<dbReference type="Proteomes" id="UP001365542">
    <property type="component" value="Unassembled WGS sequence"/>
</dbReference>
<evidence type="ECO:0000313" key="2">
    <source>
        <dbReference type="Proteomes" id="UP001365542"/>
    </source>
</evidence>
<sequence length="245" mass="27161">MKIWLEHLAKDLPPTVIFHGYDINDRLFPDPSTLPPNLSFSVFNILEPVSESLYEKYDVVHIRGLCMVLKETEWDGVVKNVSKMIKPGGYIVWTETDPGGAQSIPPAPTADKVASILGYMCKIRGGDPYCTAKLPTYLSNNGFTIIPPPTSPNTNYTPLPPDPASGHYIHIPAKDYHPDTVRPFSRNFVKGLCSFISYMSQFNVPNEWFTPETAGGFTEQFIAETDEGGSSVLFDLVCVVGQKLE</sequence>
<reference evidence="1 2" key="1">
    <citation type="submission" date="2019-10" db="EMBL/GenBank/DDBJ databases">
        <authorList>
            <person name="Palmer J.M."/>
        </authorList>
    </citation>
    <scope>NUCLEOTIDE SEQUENCE [LARGE SCALE GENOMIC DNA]</scope>
    <source>
        <strain evidence="1 2">TWF694</strain>
    </source>
</reference>
<dbReference type="AlphaFoldDB" id="A0AAV9X482"/>
<name>A0AAV9X482_9PEZI</name>
<gene>
    <name evidence="1" type="ORF">TWF694_001993</name>
</gene>
<dbReference type="SUPFAM" id="SSF53335">
    <property type="entry name" value="S-adenosyl-L-methionine-dependent methyltransferases"/>
    <property type="match status" value="1"/>
</dbReference>
<organism evidence="1 2">
    <name type="scientific">Orbilia ellipsospora</name>
    <dbReference type="NCBI Taxonomy" id="2528407"/>
    <lineage>
        <taxon>Eukaryota</taxon>
        <taxon>Fungi</taxon>
        <taxon>Dikarya</taxon>
        <taxon>Ascomycota</taxon>
        <taxon>Pezizomycotina</taxon>
        <taxon>Orbiliomycetes</taxon>
        <taxon>Orbiliales</taxon>
        <taxon>Orbiliaceae</taxon>
        <taxon>Orbilia</taxon>
    </lineage>
</organism>
<dbReference type="EMBL" id="JAVHJO010000010">
    <property type="protein sequence ID" value="KAK6535539.1"/>
    <property type="molecule type" value="Genomic_DNA"/>
</dbReference>
<accession>A0AAV9X482</accession>
<proteinExistence type="predicted"/>
<evidence type="ECO:0000313" key="1">
    <source>
        <dbReference type="EMBL" id="KAK6535539.1"/>
    </source>
</evidence>